<evidence type="ECO:0000313" key="3">
    <source>
        <dbReference type="Proteomes" id="UP001174839"/>
    </source>
</evidence>
<feature type="region of interest" description="Disordered" evidence="1">
    <location>
        <begin position="157"/>
        <end position="178"/>
    </location>
</feature>
<dbReference type="EMBL" id="JAUDUY010000004">
    <property type="protein sequence ID" value="MDM9631670.1"/>
    <property type="molecule type" value="Genomic_DNA"/>
</dbReference>
<evidence type="ECO:0008006" key="4">
    <source>
        <dbReference type="Google" id="ProtNLM"/>
    </source>
</evidence>
<accession>A0ABT7WFG9</accession>
<evidence type="ECO:0000256" key="1">
    <source>
        <dbReference type="SAM" id="MobiDB-lite"/>
    </source>
</evidence>
<reference evidence="2" key="1">
    <citation type="submission" date="2023-06" db="EMBL/GenBank/DDBJ databases">
        <title>Robiginitalea aurantiacus sp. nov. and Algoriphagus sediminis sp. nov., isolated from coastal sediment.</title>
        <authorList>
            <person name="Zhou Z.Y."/>
            <person name="An J."/>
            <person name="Jia Y.W."/>
            <person name="Du Z.J."/>
        </authorList>
    </citation>
    <scope>NUCLEOTIDE SEQUENCE</scope>
    <source>
        <strain evidence="2">M39</strain>
    </source>
</reference>
<dbReference type="RefSeq" id="WP_289725035.1">
    <property type="nucleotide sequence ID" value="NZ_JAUDUY010000004.1"/>
</dbReference>
<keyword evidence="3" id="KW-1185">Reference proteome</keyword>
<evidence type="ECO:0000313" key="2">
    <source>
        <dbReference type="EMBL" id="MDM9631670.1"/>
    </source>
</evidence>
<organism evidence="2 3">
    <name type="scientific">Robiginitalea aurantiaca</name>
    <dbReference type="NCBI Taxonomy" id="3056915"/>
    <lineage>
        <taxon>Bacteria</taxon>
        <taxon>Pseudomonadati</taxon>
        <taxon>Bacteroidota</taxon>
        <taxon>Flavobacteriia</taxon>
        <taxon>Flavobacteriales</taxon>
        <taxon>Flavobacteriaceae</taxon>
        <taxon>Robiginitalea</taxon>
    </lineage>
</organism>
<proteinExistence type="predicted"/>
<sequence>MKKRRIEIAVLSNMRLGSLNSQVAPLLAYLSSISPRILVLNGQILDGEPTQSPQFPEEDLRVLKKIYQMGTSGTKIYCIHGRPYPALIQLRERSRGNFSFSRDLILDLDGKRAWFTHGDFLSSPLVKAKWANQLSDGLYAALAKLTASMRVFWKKQSPPGGNSELLEESSAERQMATRTQEGEAAAKLALRKACEFVICGKPQESDRLWVENNKGPCQYLCAGDWTQNLTALEYNFKRWKTYRYTEDKRAPFFADAGLKEMNLAALLAKNRIA</sequence>
<comment type="caution">
    <text evidence="2">The sequence shown here is derived from an EMBL/GenBank/DDBJ whole genome shotgun (WGS) entry which is preliminary data.</text>
</comment>
<gene>
    <name evidence="2" type="ORF">QU605_09325</name>
</gene>
<name>A0ABT7WFG9_9FLAO</name>
<dbReference type="Proteomes" id="UP001174839">
    <property type="component" value="Unassembled WGS sequence"/>
</dbReference>
<protein>
    <recommendedName>
        <fullName evidence="4">Calcineurin-like phosphoesterase domain-containing protein</fullName>
    </recommendedName>
</protein>